<dbReference type="Ensembl" id="ENSEBUT00000000637.1">
    <property type="protein sequence ID" value="ENSEBUP00000000343.1"/>
    <property type="gene ID" value="ENSEBUG00000000492.1"/>
</dbReference>
<dbReference type="Pfam" id="PF24467">
    <property type="entry name" value="ARM_FBXO47"/>
    <property type="match status" value="1"/>
</dbReference>
<dbReference type="InterPro" id="IPR038946">
    <property type="entry name" value="FBXO47"/>
</dbReference>
<dbReference type="AlphaFoldDB" id="A0A8C4N7Y6"/>
<evidence type="ECO:0000313" key="3">
    <source>
        <dbReference type="Proteomes" id="UP000694388"/>
    </source>
</evidence>
<reference evidence="2" key="1">
    <citation type="submission" date="2025-08" db="UniProtKB">
        <authorList>
            <consortium name="Ensembl"/>
        </authorList>
    </citation>
    <scope>IDENTIFICATION</scope>
</reference>
<reference evidence="2" key="2">
    <citation type="submission" date="2025-09" db="UniProtKB">
        <authorList>
            <consortium name="Ensembl"/>
        </authorList>
    </citation>
    <scope>IDENTIFICATION</scope>
</reference>
<organism evidence="2 3">
    <name type="scientific">Eptatretus burgeri</name>
    <name type="common">Inshore hagfish</name>
    <dbReference type="NCBI Taxonomy" id="7764"/>
    <lineage>
        <taxon>Eukaryota</taxon>
        <taxon>Metazoa</taxon>
        <taxon>Chordata</taxon>
        <taxon>Craniata</taxon>
        <taxon>Vertebrata</taxon>
        <taxon>Cyclostomata</taxon>
        <taxon>Myxini</taxon>
        <taxon>Myxiniformes</taxon>
        <taxon>Myxinidae</taxon>
        <taxon>Eptatretinae</taxon>
        <taxon>Eptatretus</taxon>
    </lineage>
</organism>
<sequence>RHHGHRPPPETLHHLHLSPSAVIPAPPVSTERWAVLGSYKIRAEPRLQIAVFPRRIRIRNATRPLLIRPIRKRGAAWPRLQIRNLVRCKTAAVIHVTQTLIAGWDEVECLKVFTFVSERVGLQSKIISAFIGQPGTAPELEIELRLFYRHMLLDHCKYISERIFWLIQILKPWPIVNKARLLYIIYGPVCTHTSMEMVLYFFYQTVLIFVHSKPTSLMDDLFRICNEMGLSNGWLAENLARFIILCGDDICFNIMASKAINHHIAQLSTLVVFLTLVCEKDGYCMQWMTRIIERLCAVMNCVQDKMLFLNSIEKVFMQIILHFIPSLIGNLYDTCRLGCFLECNEFCLFAIPNFFECL</sequence>
<feature type="domain" description="FBXO47 ARM repeats region" evidence="1">
    <location>
        <begin position="122"/>
        <end position="198"/>
    </location>
</feature>
<dbReference type="PANTHER" id="PTHR34098">
    <property type="entry name" value="F-BOX ONLY PROTEIN 47"/>
    <property type="match status" value="1"/>
</dbReference>
<evidence type="ECO:0000313" key="2">
    <source>
        <dbReference type="Ensembl" id="ENSEBUP00000000343.1"/>
    </source>
</evidence>
<dbReference type="InterPro" id="IPR056622">
    <property type="entry name" value="ARM_FBXO47"/>
</dbReference>
<keyword evidence="3" id="KW-1185">Reference proteome</keyword>
<accession>A0A8C4N7Y6</accession>
<dbReference type="PANTHER" id="PTHR34098:SF1">
    <property type="entry name" value="F-BOX ONLY PROTEIN 47"/>
    <property type="match status" value="1"/>
</dbReference>
<name>A0A8C4N7Y6_EPTBU</name>
<protein>
    <recommendedName>
        <fullName evidence="1">FBXO47 ARM repeats region domain-containing protein</fullName>
    </recommendedName>
</protein>
<evidence type="ECO:0000259" key="1">
    <source>
        <dbReference type="Pfam" id="PF24467"/>
    </source>
</evidence>
<proteinExistence type="predicted"/>
<dbReference type="Proteomes" id="UP000694388">
    <property type="component" value="Unplaced"/>
</dbReference>